<organism evidence="1 2">
    <name type="scientific">Euzebya pacifica</name>
    <dbReference type="NCBI Taxonomy" id="1608957"/>
    <lineage>
        <taxon>Bacteria</taxon>
        <taxon>Bacillati</taxon>
        <taxon>Actinomycetota</taxon>
        <taxon>Nitriliruptoria</taxon>
        <taxon>Euzebyales</taxon>
    </lineage>
</organism>
<proteinExistence type="predicted"/>
<sequence length="94" mass="9973">MCAAGEVEEAQHHVDLAVAALAPDDHGCLAIADPLEVVIDCAAVLDAVGRTVDAARLRTIGRATIRRLAESITSPAHRTRYLVGLTAYQVLQQT</sequence>
<dbReference type="EMBL" id="CP031165">
    <property type="protein sequence ID" value="AXV09004.1"/>
    <property type="molecule type" value="Genomic_DNA"/>
</dbReference>
<name>A0A346Y3F7_9ACTN</name>
<reference evidence="1 2" key="1">
    <citation type="submission" date="2018-09" db="EMBL/GenBank/DDBJ databases">
        <title>Complete genome sequence of Euzebya sp. DY32-46 isolated from seawater of Pacific Ocean.</title>
        <authorList>
            <person name="Xu L."/>
            <person name="Wu Y.-H."/>
            <person name="Xu X.-W."/>
        </authorList>
    </citation>
    <scope>NUCLEOTIDE SEQUENCE [LARGE SCALE GENOMIC DNA]</scope>
    <source>
        <strain evidence="1 2">DY32-46</strain>
    </source>
</reference>
<dbReference type="KEGG" id="euz:DVS28_a4338"/>
<gene>
    <name evidence="1" type="ORF">DVS28_a4338</name>
</gene>
<protein>
    <submittedName>
        <fullName evidence="1">Uncharacterized protein</fullName>
    </submittedName>
</protein>
<accession>A0A346Y3F7</accession>
<keyword evidence="2" id="KW-1185">Reference proteome</keyword>
<evidence type="ECO:0000313" key="1">
    <source>
        <dbReference type="EMBL" id="AXV09004.1"/>
    </source>
</evidence>
<evidence type="ECO:0000313" key="2">
    <source>
        <dbReference type="Proteomes" id="UP000264006"/>
    </source>
</evidence>
<dbReference type="AlphaFoldDB" id="A0A346Y3F7"/>
<dbReference type="Proteomes" id="UP000264006">
    <property type="component" value="Chromosome"/>
</dbReference>